<evidence type="ECO:0000313" key="1">
    <source>
        <dbReference type="EMBL" id="OOR07596.1"/>
    </source>
</evidence>
<name>A0A1S9TC30_BACMY</name>
<gene>
    <name evidence="1" type="ORF">BW900_08110</name>
</gene>
<protein>
    <submittedName>
        <fullName evidence="1">Uncharacterized protein</fullName>
    </submittedName>
</protein>
<comment type="caution">
    <text evidence="1">The sequence shown here is derived from an EMBL/GenBank/DDBJ whole genome shotgun (WGS) entry which is preliminary data.</text>
</comment>
<evidence type="ECO:0000313" key="2">
    <source>
        <dbReference type="Proteomes" id="UP000190696"/>
    </source>
</evidence>
<accession>A0A1S9TC30</accession>
<dbReference type="Proteomes" id="UP000190696">
    <property type="component" value="Unassembled WGS sequence"/>
</dbReference>
<dbReference type="EMBL" id="MUAI01000003">
    <property type="protein sequence ID" value="OOR07596.1"/>
    <property type="molecule type" value="Genomic_DNA"/>
</dbReference>
<organism evidence="1 2">
    <name type="scientific">Bacillus mycoides</name>
    <dbReference type="NCBI Taxonomy" id="1405"/>
    <lineage>
        <taxon>Bacteria</taxon>
        <taxon>Bacillati</taxon>
        <taxon>Bacillota</taxon>
        <taxon>Bacilli</taxon>
        <taxon>Bacillales</taxon>
        <taxon>Bacillaceae</taxon>
        <taxon>Bacillus</taxon>
        <taxon>Bacillus cereus group</taxon>
    </lineage>
</organism>
<dbReference type="AlphaFoldDB" id="A0A1S9TC30"/>
<sequence>MTFYWGMNIKTHGMDIKLTKTYKLISFNVVVVMTYKRCPTVIIKLTNLMLLKTDELKAT</sequence>
<reference evidence="1 2" key="1">
    <citation type="submission" date="2017-01" db="EMBL/GenBank/DDBJ databases">
        <title>Bacillus cereus isolates.</title>
        <authorList>
            <person name="Beno S.M."/>
        </authorList>
    </citation>
    <scope>NUCLEOTIDE SEQUENCE [LARGE SCALE GENOMIC DNA]</scope>
    <source>
        <strain evidence="1 2">FSL W7-1108</strain>
    </source>
</reference>
<proteinExistence type="predicted"/>